<sequence length="226" mass="24353">MEIDDPLGGARLVVATPDGDARLWRDYLDGAHASYAAHGVAAALDRDAVADGHDTAVFFAVLDEAGVCRGGLRAQGPYLRADESHAVVEWAGSDGLDAVVRAIETRLPEGVIEVKAAWVDPTAPDPRATAGVLSRLALPLFAVTGAGYIMATSAEHSLRRWESGGGRIDETVCATAYPDERYSTRLMWWDARTMEVDADPRMLSVMRDQVRLMRMRSGDVAARMAA</sequence>
<keyword evidence="2" id="KW-1185">Reference proteome</keyword>
<evidence type="ECO:0000313" key="1">
    <source>
        <dbReference type="EMBL" id="MFD0926993.1"/>
    </source>
</evidence>
<evidence type="ECO:0000313" key="2">
    <source>
        <dbReference type="Proteomes" id="UP001597068"/>
    </source>
</evidence>
<proteinExistence type="predicted"/>
<accession>A0ABW3GA88</accession>
<dbReference type="EMBL" id="JBHTIL010000002">
    <property type="protein sequence ID" value="MFD0926993.1"/>
    <property type="molecule type" value="Genomic_DNA"/>
</dbReference>
<name>A0ABW3GA88_9NOCA</name>
<dbReference type="Proteomes" id="UP001597068">
    <property type="component" value="Unassembled WGS sequence"/>
</dbReference>
<organism evidence="1 2">
    <name type="scientific">Williamsia deligens</name>
    <dbReference type="NCBI Taxonomy" id="321325"/>
    <lineage>
        <taxon>Bacteria</taxon>
        <taxon>Bacillati</taxon>
        <taxon>Actinomycetota</taxon>
        <taxon>Actinomycetes</taxon>
        <taxon>Mycobacteriales</taxon>
        <taxon>Nocardiaceae</taxon>
        <taxon>Williamsia</taxon>
    </lineage>
</organism>
<dbReference type="RefSeq" id="WP_253648675.1">
    <property type="nucleotide sequence ID" value="NZ_BAAAMO010000006.1"/>
</dbReference>
<protein>
    <submittedName>
        <fullName evidence="1">Uncharacterized protein</fullName>
    </submittedName>
</protein>
<reference evidence="2" key="1">
    <citation type="journal article" date="2019" name="Int. J. Syst. Evol. Microbiol.">
        <title>The Global Catalogue of Microorganisms (GCM) 10K type strain sequencing project: providing services to taxonomists for standard genome sequencing and annotation.</title>
        <authorList>
            <consortium name="The Broad Institute Genomics Platform"/>
            <consortium name="The Broad Institute Genome Sequencing Center for Infectious Disease"/>
            <person name="Wu L."/>
            <person name="Ma J."/>
        </authorList>
    </citation>
    <scope>NUCLEOTIDE SEQUENCE [LARGE SCALE GENOMIC DNA]</scope>
    <source>
        <strain evidence="2">CCUG 50873</strain>
    </source>
</reference>
<gene>
    <name evidence="1" type="ORF">ACFQ04_14735</name>
</gene>
<comment type="caution">
    <text evidence="1">The sequence shown here is derived from an EMBL/GenBank/DDBJ whole genome shotgun (WGS) entry which is preliminary data.</text>
</comment>